<evidence type="ECO:0000256" key="3">
    <source>
        <dbReference type="ARBA" id="ARBA00022692"/>
    </source>
</evidence>
<evidence type="ECO:0000256" key="1">
    <source>
        <dbReference type="ARBA" id="ARBA00004651"/>
    </source>
</evidence>
<dbReference type="GO" id="GO:0005886">
    <property type="term" value="C:plasma membrane"/>
    <property type="evidence" value="ECO:0007669"/>
    <property type="project" value="UniProtKB-SubCell"/>
</dbReference>
<keyword evidence="10" id="KW-1185">Reference proteome</keyword>
<gene>
    <name evidence="9" type="ORF">AGERDE_LOCUS3284</name>
</gene>
<organism evidence="9 10">
    <name type="scientific">Ambispora gerdemannii</name>
    <dbReference type="NCBI Taxonomy" id="144530"/>
    <lineage>
        <taxon>Eukaryota</taxon>
        <taxon>Fungi</taxon>
        <taxon>Fungi incertae sedis</taxon>
        <taxon>Mucoromycota</taxon>
        <taxon>Glomeromycotina</taxon>
        <taxon>Glomeromycetes</taxon>
        <taxon>Archaeosporales</taxon>
        <taxon>Ambisporaceae</taxon>
        <taxon>Ambispora</taxon>
    </lineage>
</organism>
<name>A0A9N8Z7T4_9GLOM</name>
<dbReference type="Proteomes" id="UP000789831">
    <property type="component" value="Unassembled WGS sequence"/>
</dbReference>
<evidence type="ECO:0000259" key="8">
    <source>
        <dbReference type="Pfam" id="PF02656"/>
    </source>
</evidence>
<evidence type="ECO:0000313" key="10">
    <source>
        <dbReference type="Proteomes" id="UP000789831"/>
    </source>
</evidence>
<keyword evidence="4 7" id="KW-1133">Transmembrane helix</keyword>
<dbReference type="EMBL" id="CAJVPL010000313">
    <property type="protein sequence ID" value="CAG8481993.1"/>
    <property type="molecule type" value="Genomic_DNA"/>
</dbReference>
<feature type="compositionally biased region" description="Polar residues" evidence="6">
    <location>
        <begin position="1"/>
        <end position="20"/>
    </location>
</feature>
<comment type="caution">
    <text evidence="9">The sequence shown here is derived from an EMBL/GenBank/DDBJ whole genome shotgun (WGS) entry which is preliminary data.</text>
</comment>
<evidence type="ECO:0000313" key="9">
    <source>
        <dbReference type="EMBL" id="CAG8481993.1"/>
    </source>
</evidence>
<comment type="subcellular location">
    <subcellularLocation>
        <location evidence="1">Cell membrane</location>
        <topology evidence="1">Multi-pass membrane protein</topology>
    </subcellularLocation>
</comment>
<dbReference type="PANTHER" id="PTHR34187">
    <property type="entry name" value="FGR18P"/>
    <property type="match status" value="1"/>
</dbReference>
<dbReference type="InterPro" id="IPR052053">
    <property type="entry name" value="IM_YidH-like"/>
</dbReference>
<evidence type="ECO:0000256" key="6">
    <source>
        <dbReference type="SAM" id="MobiDB-lite"/>
    </source>
</evidence>
<evidence type="ECO:0000256" key="5">
    <source>
        <dbReference type="ARBA" id="ARBA00023136"/>
    </source>
</evidence>
<keyword evidence="2" id="KW-1003">Cell membrane</keyword>
<accession>A0A9N8Z7T4</accession>
<dbReference type="AlphaFoldDB" id="A0A9N8Z7T4"/>
<keyword evidence="5 7" id="KW-0472">Membrane</keyword>
<dbReference type="PANTHER" id="PTHR34187:SF2">
    <property type="entry name" value="DUF202 DOMAIN-CONTAINING PROTEIN"/>
    <property type="match status" value="1"/>
</dbReference>
<dbReference type="OrthoDB" id="199599at2759"/>
<evidence type="ECO:0000256" key="4">
    <source>
        <dbReference type="ARBA" id="ARBA00022989"/>
    </source>
</evidence>
<evidence type="ECO:0000256" key="2">
    <source>
        <dbReference type="ARBA" id="ARBA00022475"/>
    </source>
</evidence>
<feature type="transmembrane region" description="Helical" evidence="7">
    <location>
        <begin position="197"/>
        <end position="219"/>
    </location>
</feature>
<feature type="transmembrane region" description="Helical" evidence="7">
    <location>
        <begin position="117"/>
        <end position="138"/>
    </location>
</feature>
<proteinExistence type="predicted"/>
<dbReference type="Pfam" id="PF02656">
    <property type="entry name" value="DUF202"/>
    <property type="match status" value="1"/>
</dbReference>
<dbReference type="InterPro" id="IPR003807">
    <property type="entry name" value="DUF202"/>
</dbReference>
<feature type="region of interest" description="Disordered" evidence="6">
    <location>
        <begin position="1"/>
        <end position="28"/>
    </location>
</feature>
<protein>
    <submittedName>
        <fullName evidence="9">5050_t:CDS:1</fullName>
    </submittedName>
</protein>
<reference evidence="9" key="1">
    <citation type="submission" date="2021-06" db="EMBL/GenBank/DDBJ databases">
        <authorList>
            <person name="Kallberg Y."/>
            <person name="Tangrot J."/>
            <person name="Rosling A."/>
        </authorList>
    </citation>
    <scope>NUCLEOTIDE SEQUENCE</scope>
    <source>
        <strain evidence="9">MT106</strain>
    </source>
</reference>
<sequence>MHETISQAQEKINNDNTDNEQPIIFNESNNSSSNLSYGTFNSVIIASTSTSPVTSTTNLLSPYQTIDNDEQELESQSYFVNPINGCAASIGSYVPTTLYIKNEVSMARDQFSIERTFLSWLRISTSFNLIGLSIYFRFHLVPSTPTPISNFEDAYARTIGIMFIIWGILLLCWALWQYFGFQQMLAVRVMKVQNGRLNFCVAFLVGCLIFSALIVNIIFEDARPKQG</sequence>
<evidence type="ECO:0000256" key="7">
    <source>
        <dbReference type="SAM" id="Phobius"/>
    </source>
</evidence>
<feature type="transmembrane region" description="Helical" evidence="7">
    <location>
        <begin position="158"/>
        <end position="176"/>
    </location>
</feature>
<keyword evidence="3 7" id="KW-0812">Transmembrane</keyword>
<feature type="domain" description="DUF202" evidence="8">
    <location>
        <begin position="108"/>
        <end position="182"/>
    </location>
</feature>